<keyword evidence="2" id="KW-1185">Reference proteome</keyword>
<proteinExistence type="predicted"/>
<gene>
    <name evidence="1" type="ORF">Zmor_023918</name>
</gene>
<accession>A0AA38M7L3</accession>
<dbReference type="AlphaFoldDB" id="A0AA38M7L3"/>
<name>A0AA38M7L3_9CUCU</name>
<evidence type="ECO:0000313" key="2">
    <source>
        <dbReference type="Proteomes" id="UP001168821"/>
    </source>
</evidence>
<protein>
    <submittedName>
        <fullName evidence="1">Uncharacterized protein</fullName>
    </submittedName>
</protein>
<comment type="caution">
    <text evidence="1">The sequence shown here is derived from an EMBL/GenBank/DDBJ whole genome shotgun (WGS) entry which is preliminary data.</text>
</comment>
<sequence length="103" mass="11811">MINKQLMAISEWNRANELLLNLQKCGGSIIGSTTNRNAVLPKIKKLIKIDDHILEFNDSIKSLGVYIDCELKFHNHVNSVLAKCYAKFGYLYQFKQYLDSSTK</sequence>
<dbReference type="EMBL" id="JALNTZ010000007">
    <property type="protein sequence ID" value="KAJ3646326.1"/>
    <property type="molecule type" value="Genomic_DNA"/>
</dbReference>
<organism evidence="1 2">
    <name type="scientific">Zophobas morio</name>
    <dbReference type="NCBI Taxonomy" id="2755281"/>
    <lineage>
        <taxon>Eukaryota</taxon>
        <taxon>Metazoa</taxon>
        <taxon>Ecdysozoa</taxon>
        <taxon>Arthropoda</taxon>
        <taxon>Hexapoda</taxon>
        <taxon>Insecta</taxon>
        <taxon>Pterygota</taxon>
        <taxon>Neoptera</taxon>
        <taxon>Endopterygota</taxon>
        <taxon>Coleoptera</taxon>
        <taxon>Polyphaga</taxon>
        <taxon>Cucujiformia</taxon>
        <taxon>Tenebrionidae</taxon>
        <taxon>Zophobas</taxon>
    </lineage>
</organism>
<evidence type="ECO:0000313" key="1">
    <source>
        <dbReference type="EMBL" id="KAJ3646326.1"/>
    </source>
</evidence>
<reference evidence="1" key="1">
    <citation type="journal article" date="2023" name="G3 (Bethesda)">
        <title>Whole genome assemblies of Zophobas morio and Tenebrio molitor.</title>
        <authorList>
            <person name="Kaur S."/>
            <person name="Stinson S.A."/>
            <person name="diCenzo G.C."/>
        </authorList>
    </citation>
    <scope>NUCLEOTIDE SEQUENCE</scope>
    <source>
        <strain evidence="1">QUZm001</strain>
    </source>
</reference>
<dbReference type="Proteomes" id="UP001168821">
    <property type="component" value="Unassembled WGS sequence"/>
</dbReference>